<keyword evidence="7" id="KW-0966">Cell projection</keyword>
<evidence type="ECO:0000256" key="4">
    <source>
        <dbReference type="HAMAP-Rule" id="MF_00724"/>
    </source>
</evidence>
<evidence type="ECO:0000313" key="7">
    <source>
        <dbReference type="EMBL" id="KQL21884.1"/>
    </source>
</evidence>
<evidence type="ECO:0000256" key="1">
    <source>
        <dbReference type="ARBA" id="ARBA00004117"/>
    </source>
</evidence>
<dbReference type="PANTHER" id="PTHR34653:SF1">
    <property type="entry name" value="FLAGELLAR HOOK-BASAL BODY COMPLEX PROTEIN FLIE"/>
    <property type="match status" value="1"/>
</dbReference>
<dbReference type="HAMAP" id="MF_00724">
    <property type="entry name" value="FliE"/>
    <property type="match status" value="1"/>
</dbReference>
<dbReference type="GO" id="GO:0005198">
    <property type="term" value="F:structural molecule activity"/>
    <property type="evidence" value="ECO:0007669"/>
    <property type="project" value="UniProtKB-UniRule"/>
</dbReference>
<dbReference type="EMBL" id="LJIX01000006">
    <property type="protein sequence ID" value="KQL21884.1"/>
    <property type="molecule type" value="Genomic_DNA"/>
</dbReference>
<proteinExistence type="inferred from homology"/>
<evidence type="ECO:0000313" key="8">
    <source>
        <dbReference type="Proteomes" id="UP000050996"/>
    </source>
</evidence>
<comment type="subcellular location">
    <subcellularLocation>
        <location evidence="1 4">Bacterial flagellum basal body</location>
    </subcellularLocation>
</comment>
<dbReference type="GO" id="GO:0003774">
    <property type="term" value="F:cytoskeletal motor activity"/>
    <property type="evidence" value="ECO:0007669"/>
    <property type="project" value="InterPro"/>
</dbReference>
<evidence type="ECO:0000256" key="3">
    <source>
        <dbReference type="ARBA" id="ARBA00023143"/>
    </source>
</evidence>
<accession>A0A0Q3SQT6</accession>
<dbReference type="PANTHER" id="PTHR34653">
    <property type="match status" value="1"/>
</dbReference>
<comment type="similarity">
    <text evidence="2 4">Belongs to the FliE family.</text>
</comment>
<dbReference type="PATRIC" id="fig|1637975.4.peg.2057"/>
<dbReference type="Pfam" id="PF02049">
    <property type="entry name" value="FliE"/>
    <property type="match status" value="1"/>
</dbReference>
<evidence type="ECO:0000256" key="6">
    <source>
        <dbReference type="SAM" id="MobiDB-lite"/>
    </source>
</evidence>
<keyword evidence="7" id="KW-0969">Cilium</keyword>
<sequence length="100" mass="11070">MDSVTSAAHVLKPQTENKIHTNSPSEAQKSFASVLKESIDKVNELQVQSDKATEKLVNGENIDLHQVMIASQKASVAMSATLEIRNKVIEAYQETMRMQV</sequence>
<reference evidence="7 8" key="1">
    <citation type="submission" date="2015-09" db="EMBL/GenBank/DDBJ databases">
        <title>Genome sequencing project for genomic taxonomy and phylogenomics of Bacillus-like bacteria.</title>
        <authorList>
            <person name="Liu B."/>
            <person name="Wang J."/>
            <person name="Zhu Y."/>
            <person name="Liu G."/>
            <person name="Chen Q."/>
            <person name="Chen Z."/>
            <person name="Lan J."/>
            <person name="Che J."/>
            <person name="Ge C."/>
            <person name="Shi H."/>
            <person name="Pan Z."/>
            <person name="Liu X."/>
        </authorList>
    </citation>
    <scope>NUCLEOTIDE SEQUENCE [LARGE SCALE GENOMIC DNA]</scope>
    <source>
        <strain evidence="7 8">FJAT-18043</strain>
    </source>
</reference>
<feature type="region of interest" description="Disordered" evidence="6">
    <location>
        <begin position="1"/>
        <end position="31"/>
    </location>
</feature>
<dbReference type="InterPro" id="IPR001624">
    <property type="entry name" value="FliE"/>
</dbReference>
<dbReference type="GO" id="GO:0071973">
    <property type="term" value="P:bacterial-type flagellum-dependent cell motility"/>
    <property type="evidence" value="ECO:0007669"/>
    <property type="project" value="InterPro"/>
</dbReference>
<gene>
    <name evidence="4" type="primary">fliE</name>
    <name evidence="7" type="ORF">AN957_11310</name>
</gene>
<dbReference type="STRING" id="1637975.AN957_11310"/>
<dbReference type="GO" id="GO:0009425">
    <property type="term" value="C:bacterial-type flagellum basal body"/>
    <property type="evidence" value="ECO:0007669"/>
    <property type="project" value="UniProtKB-SubCell"/>
</dbReference>
<comment type="caution">
    <text evidence="7">The sequence shown here is derived from an EMBL/GenBank/DDBJ whole genome shotgun (WGS) entry which is preliminary data.</text>
</comment>
<keyword evidence="8" id="KW-1185">Reference proteome</keyword>
<protein>
    <recommendedName>
        <fullName evidence="4 5">Flagellar hook-basal body complex protein FliE</fullName>
    </recommendedName>
</protein>
<keyword evidence="7" id="KW-0282">Flagellum</keyword>
<evidence type="ECO:0000256" key="2">
    <source>
        <dbReference type="ARBA" id="ARBA00009272"/>
    </source>
</evidence>
<evidence type="ECO:0000256" key="5">
    <source>
        <dbReference type="NCBIfam" id="TIGR00205"/>
    </source>
</evidence>
<dbReference type="AlphaFoldDB" id="A0A0Q3SQT6"/>
<dbReference type="Proteomes" id="UP000050996">
    <property type="component" value="Unassembled WGS sequence"/>
</dbReference>
<organism evidence="7 8">
    <name type="scientific">Cytobacillus solani</name>
    <dbReference type="NCBI Taxonomy" id="1637975"/>
    <lineage>
        <taxon>Bacteria</taxon>
        <taxon>Bacillati</taxon>
        <taxon>Bacillota</taxon>
        <taxon>Bacilli</taxon>
        <taxon>Bacillales</taxon>
        <taxon>Bacillaceae</taxon>
        <taxon>Cytobacillus</taxon>
    </lineage>
</organism>
<keyword evidence="3 4" id="KW-0975">Bacterial flagellum</keyword>
<dbReference type="PRINTS" id="PR01006">
    <property type="entry name" value="FLGHOOKFLIE"/>
</dbReference>
<feature type="compositionally biased region" description="Polar residues" evidence="6">
    <location>
        <begin position="14"/>
        <end position="31"/>
    </location>
</feature>
<dbReference type="NCBIfam" id="TIGR00205">
    <property type="entry name" value="fliE"/>
    <property type="match status" value="1"/>
</dbReference>
<name>A0A0Q3SQT6_9BACI</name>